<keyword evidence="2" id="KW-1185">Reference proteome</keyword>
<dbReference type="EMBL" id="JANLCJ010000007">
    <property type="protein sequence ID" value="MCS5735639.1"/>
    <property type="molecule type" value="Genomic_DNA"/>
</dbReference>
<comment type="caution">
    <text evidence="1">The sequence shown here is derived from an EMBL/GenBank/DDBJ whole genome shotgun (WGS) entry which is preliminary data.</text>
</comment>
<organism evidence="1 2">
    <name type="scientific">Herbiconiux daphne</name>
    <dbReference type="NCBI Taxonomy" id="2970914"/>
    <lineage>
        <taxon>Bacteria</taxon>
        <taxon>Bacillati</taxon>
        <taxon>Actinomycetota</taxon>
        <taxon>Actinomycetes</taxon>
        <taxon>Micrococcales</taxon>
        <taxon>Microbacteriaceae</taxon>
        <taxon>Herbiconiux</taxon>
    </lineage>
</organism>
<accession>A0ABT2H6U4</accession>
<sequence length="67" mass="7285">MSTNWTKKALKARLRADIAFDSATRPLTADVAGRRLEYHSVVAAVEAGRISPEAGVERFDEIVSALV</sequence>
<evidence type="ECO:0000313" key="1">
    <source>
        <dbReference type="EMBL" id="MCS5735639.1"/>
    </source>
</evidence>
<gene>
    <name evidence="1" type="ORF">N1032_17995</name>
</gene>
<proteinExistence type="predicted"/>
<protein>
    <recommendedName>
        <fullName evidence="3">Antitoxin VbhA domain-containing protein</fullName>
    </recommendedName>
</protein>
<name>A0ABT2H6U4_9MICO</name>
<dbReference type="Proteomes" id="UP001165586">
    <property type="component" value="Unassembled WGS sequence"/>
</dbReference>
<dbReference type="RefSeq" id="WP_259540580.1">
    <property type="nucleotide sequence ID" value="NZ_JANLCJ010000007.1"/>
</dbReference>
<evidence type="ECO:0000313" key="2">
    <source>
        <dbReference type="Proteomes" id="UP001165586"/>
    </source>
</evidence>
<evidence type="ECO:0008006" key="3">
    <source>
        <dbReference type="Google" id="ProtNLM"/>
    </source>
</evidence>
<reference evidence="1" key="1">
    <citation type="submission" date="2022-08" db="EMBL/GenBank/DDBJ databases">
        <authorList>
            <person name="Deng Y."/>
            <person name="Han X.-F."/>
            <person name="Zhang Y.-Q."/>
        </authorList>
    </citation>
    <scope>NUCLEOTIDE SEQUENCE</scope>
    <source>
        <strain evidence="1">CPCC 203386</strain>
    </source>
</reference>